<accession>A0ACC1HH80</accession>
<name>A0ACC1HH80_9FUNG</name>
<keyword evidence="2" id="KW-1185">Reference proteome</keyword>
<protein>
    <submittedName>
        <fullName evidence="1">Uncharacterized protein</fullName>
    </submittedName>
</protein>
<evidence type="ECO:0000313" key="2">
    <source>
        <dbReference type="Proteomes" id="UP001145114"/>
    </source>
</evidence>
<comment type="caution">
    <text evidence="1">The sequence shown here is derived from an EMBL/GenBank/DDBJ whole genome shotgun (WGS) entry which is preliminary data.</text>
</comment>
<reference evidence="1" key="1">
    <citation type="submission" date="2022-06" db="EMBL/GenBank/DDBJ databases">
        <title>Phylogenomic reconstructions and comparative analyses of Kickxellomycotina fungi.</title>
        <authorList>
            <person name="Reynolds N.K."/>
            <person name="Stajich J.E."/>
            <person name="Barry K."/>
            <person name="Grigoriev I.V."/>
            <person name="Crous P."/>
            <person name="Smith M.E."/>
        </authorList>
    </citation>
    <scope>NUCLEOTIDE SEQUENCE</scope>
    <source>
        <strain evidence="1">RSA 2271</strain>
    </source>
</reference>
<evidence type="ECO:0000313" key="1">
    <source>
        <dbReference type="EMBL" id="KAJ1675093.1"/>
    </source>
</evidence>
<organism evidence="1 2">
    <name type="scientific">Spiromyces aspiralis</name>
    <dbReference type="NCBI Taxonomy" id="68401"/>
    <lineage>
        <taxon>Eukaryota</taxon>
        <taxon>Fungi</taxon>
        <taxon>Fungi incertae sedis</taxon>
        <taxon>Zoopagomycota</taxon>
        <taxon>Kickxellomycotina</taxon>
        <taxon>Kickxellomycetes</taxon>
        <taxon>Kickxellales</taxon>
        <taxon>Kickxellaceae</taxon>
        <taxon>Spiromyces</taxon>
    </lineage>
</organism>
<proteinExistence type="predicted"/>
<gene>
    <name evidence="1" type="ORF">EV182_001951</name>
</gene>
<dbReference type="Proteomes" id="UP001145114">
    <property type="component" value="Unassembled WGS sequence"/>
</dbReference>
<dbReference type="EMBL" id="JAMZIH010005494">
    <property type="protein sequence ID" value="KAJ1675093.1"/>
    <property type="molecule type" value="Genomic_DNA"/>
</dbReference>
<sequence length="793" mass="90316">MHVAGIIASRLCWGQIRRGTSPSAVVASRSFSRVHIDRRLEIWHHAAEVHRQRTDESFDRLSSLHGPKITLTLPDGTQQQFDRGQITPLDVARQYFKDDYKKLIIAQLDGSIPWDMTRALERSARLEFISYDDNDNGSDWAKHVFWHSSAHVIGAALESVYGDNLLLSDGPALKDGGFFYEFLLWKSEYSMRDELQASMALPHTVRTDRLLSQPERIQFVSEGDIPRIKKTIDVIISKKYAFERIEVDLTTAKDMFRDNPFKLHFLDRASQQAEAAPGDRRVTLYRCGDMVDLCRGPHVVHTAQLRAFRISKVSSAYWVTQHEVVRSGGPQPPPPLLNRMYGISFPTADRLKAHERFLTEAAKRDHRAIGREQKLFMMHHWTPGAVFFLPHGQRLINRLVDLIQAKYREYGFEQVSTPLVFKRALWETSGHWANYKDDMFAVTNATAARSANPEGGVSAEAEAEFGLKPMNCPGHCLVFASQPHSYRELPVRYAEFSPLHRNEASGALAGLTRVRQFHQDDGHIFCTIDQVQSEIRSSLRFVHDVYTIFGFPKYELTLSTRPRDSFIGSVDEWDRAERALRDALNENGHPWTVNEGDGAFYGPKIDIRVQDALGRKHQTATIQLDFQLPQRFELRYADSSGRAITPVMIHRAILGSVERMLAILAEHWAGKWPFWCNPRQALVVPIGQSNPEIMDYARRVARELSHPGISMEGNWREDASKHRFYVDLDESGQSLNKAIRTAQLSRYSFALVVGEKEAATGTVNVRQRDGKQLGSMKLGEVKGMFVSMQTNYQ</sequence>